<organism evidence="2 3">
    <name type="scientific">Halocaridina rubra</name>
    <name type="common">Hawaiian red shrimp</name>
    <dbReference type="NCBI Taxonomy" id="373956"/>
    <lineage>
        <taxon>Eukaryota</taxon>
        <taxon>Metazoa</taxon>
        <taxon>Ecdysozoa</taxon>
        <taxon>Arthropoda</taxon>
        <taxon>Crustacea</taxon>
        <taxon>Multicrustacea</taxon>
        <taxon>Malacostraca</taxon>
        <taxon>Eumalacostraca</taxon>
        <taxon>Eucarida</taxon>
        <taxon>Decapoda</taxon>
        <taxon>Pleocyemata</taxon>
        <taxon>Caridea</taxon>
        <taxon>Atyoidea</taxon>
        <taxon>Atyidae</taxon>
        <taxon>Halocaridina</taxon>
    </lineage>
</organism>
<reference evidence="2 3" key="1">
    <citation type="submission" date="2023-11" db="EMBL/GenBank/DDBJ databases">
        <title>Halocaridina rubra genome assembly.</title>
        <authorList>
            <person name="Smith C."/>
        </authorList>
    </citation>
    <scope>NUCLEOTIDE SEQUENCE [LARGE SCALE GENOMIC DNA]</scope>
    <source>
        <strain evidence="2">EP-1</strain>
        <tissue evidence="2">Whole</tissue>
    </source>
</reference>
<evidence type="ECO:0000256" key="1">
    <source>
        <dbReference type="SAM" id="Phobius"/>
    </source>
</evidence>
<protein>
    <submittedName>
        <fullName evidence="2">Uncharacterized protein</fullName>
    </submittedName>
</protein>
<accession>A0AAN9AGT3</accession>
<sequence>MPAAVTAEALAAAASNNVDVGSLMYQFDNQLNRAGYDLKGLFRSIDIHTIGFLTLVVVGAVLLFDLINYGISVYLGHTSTYSSYGRSLATNAARLWEHRDQYDLSALGRGGRGLDSSVTNVLDSLAEAIIKYDEEENIVEDENKTKQI</sequence>
<keyword evidence="1" id="KW-0812">Transmembrane</keyword>
<evidence type="ECO:0000313" key="2">
    <source>
        <dbReference type="EMBL" id="KAK7086638.1"/>
    </source>
</evidence>
<dbReference type="AlphaFoldDB" id="A0AAN9AGT3"/>
<name>A0AAN9AGT3_HALRR</name>
<gene>
    <name evidence="2" type="ORF">SK128_020709</name>
</gene>
<proteinExistence type="predicted"/>
<feature type="transmembrane region" description="Helical" evidence="1">
    <location>
        <begin position="47"/>
        <end position="67"/>
    </location>
</feature>
<keyword evidence="1" id="KW-0472">Membrane</keyword>
<keyword evidence="1" id="KW-1133">Transmembrane helix</keyword>
<keyword evidence="3" id="KW-1185">Reference proteome</keyword>
<evidence type="ECO:0000313" key="3">
    <source>
        <dbReference type="Proteomes" id="UP001381693"/>
    </source>
</evidence>
<dbReference type="Proteomes" id="UP001381693">
    <property type="component" value="Unassembled WGS sequence"/>
</dbReference>
<comment type="caution">
    <text evidence="2">The sequence shown here is derived from an EMBL/GenBank/DDBJ whole genome shotgun (WGS) entry which is preliminary data.</text>
</comment>
<dbReference type="EMBL" id="JAXCGZ010000125">
    <property type="protein sequence ID" value="KAK7086638.1"/>
    <property type="molecule type" value="Genomic_DNA"/>
</dbReference>